<dbReference type="PANTHER" id="PTHR10091:SF0">
    <property type="entry name" value="GALACTOSE MUTAROTASE"/>
    <property type="match status" value="1"/>
</dbReference>
<dbReference type="CDD" id="cd09019">
    <property type="entry name" value="galactose_mutarotase_like"/>
    <property type="match status" value="1"/>
</dbReference>
<accession>A0A1Y5RI09</accession>
<dbReference type="PANTHER" id="PTHR10091">
    <property type="entry name" value="ALDOSE-1-EPIMERASE"/>
    <property type="match status" value="1"/>
</dbReference>
<evidence type="ECO:0000256" key="1">
    <source>
        <dbReference type="ARBA" id="ARBA00006206"/>
    </source>
</evidence>
<sequence>MSDNPQDFLSGTLPDGRTIRRVTLDNGTLTAVILDFGAALQDLRLSGVDFPLVLGSPDAAAYGRIMSIFGTVIGPLANRVGGAEAEIAGEPHRFEVNENGRNTLHSGAASTHRKTWEIESQTNTEVTLRIDLQGGEGGFPGNKVIRSRYALEGDTLVHELTGTTDAVTLMNLAHHGFWTAQPPHGWGGQRLTIHADAYLPTDDDTLPTGEIRPVEGTEFDFRSPRTLDPATDPDFDHNFCLARAAGPMRPALRLESPEAGVALDMATTAPGLQVFGMHKFAVEGEETIHGHDYPLHAAFAFEPQFWPDAPGRAEWPSIDLKPGETYSQVATWRVTRL</sequence>
<dbReference type="InterPro" id="IPR008183">
    <property type="entry name" value="Aldose_1/G6P_1-epimerase"/>
</dbReference>
<dbReference type="SUPFAM" id="SSF74650">
    <property type="entry name" value="Galactose mutarotase-like"/>
    <property type="match status" value="1"/>
</dbReference>
<evidence type="ECO:0000256" key="3">
    <source>
        <dbReference type="ARBA" id="ARBA00023277"/>
    </source>
</evidence>
<dbReference type="InterPro" id="IPR011013">
    <property type="entry name" value="Gal_mutarotase_sf_dom"/>
</dbReference>
<dbReference type="RefSeq" id="WP_085852582.1">
    <property type="nucleotide sequence ID" value="NZ_FOPF01000001.1"/>
</dbReference>
<keyword evidence="3" id="KW-0119">Carbohydrate metabolism</keyword>
<gene>
    <name evidence="4" type="primary">galM_1</name>
    <name evidence="4" type="ORF">PAM7066_00568</name>
</gene>
<protein>
    <submittedName>
        <fullName evidence="4">Aldose 1-epimerase</fullName>
        <ecNumber evidence="4">5.1.3.3</ecNumber>
    </submittedName>
</protein>
<keyword evidence="2 4" id="KW-0413">Isomerase</keyword>
<proteinExistence type="inferred from homology"/>
<dbReference type="GO" id="GO:0004034">
    <property type="term" value="F:aldose 1-epimerase activity"/>
    <property type="evidence" value="ECO:0007669"/>
    <property type="project" value="UniProtKB-EC"/>
</dbReference>
<dbReference type="EC" id="5.1.3.3" evidence="4"/>
<reference evidence="4 5" key="1">
    <citation type="submission" date="2017-03" db="EMBL/GenBank/DDBJ databases">
        <authorList>
            <person name="Afonso C.L."/>
            <person name="Miller P.J."/>
            <person name="Scott M.A."/>
            <person name="Spackman E."/>
            <person name="Goraichik I."/>
            <person name="Dimitrov K.M."/>
            <person name="Suarez D.L."/>
            <person name="Swayne D.E."/>
        </authorList>
    </citation>
    <scope>NUCLEOTIDE SEQUENCE [LARGE SCALE GENOMIC DNA]</scope>
    <source>
        <strain evidence="4 5">CECT 7066</strain>
    </source>
</reference>
<comment type="similarity">
    <text evidence="1">Belongs to the aldose epimerase family.</text>
</comment>
<dbReference type="GO" id="GO:0033499">
    <property type="term" value="P:galactose catabolic process via UDP-galactose, Leloir pathway"/>
    <property type="evidence" value="ECO:0007669"/>
    <property type="project" value="TreeGrafter"/>
</dbReference>
<dbReference type="AlphaFoldDB" id="A0A1Y5RI09"/>
<dbReference type="GO" id="GO:0030246">
    <property type="term" value="F:carbohydrate binding"/>
    <property type="evidence" value="ECO:0007669"/>
    <property type="project" value="InterPro"/>
</dbReference>
<evidence type="ECO:0000313" key="5">
    <source>
        <dbReference type="Proteomes" id="UP000193870"/>
    </source>
</evidence>
<dbReference type="STRING" id="315423.SAMN04488020_101567"/>
<dbReference type="GO" id="GO:0006006">
    <property type="term" value="P:glucose metabolic process"/>
    <property type="evidence" value="ECO:0007669"/>
    <property type="project" value="TreeGrafter"/>
</dbReference>
<dbReference type="EMBL" id="FWFV01000001">
    <property type="protein sequence ID" value="SLN18061.1"/>
    <property type="molecule type" value="Genomic_DNA"/>
</dbReference>
<dbReference type="OrthoDB" id="9779408at2"/>
<organism evidence="4 5">
    <name type="scientific">Palleronia marisminoris</name>
    <dbReference type="NCBI Taxonomy" id="315423"/>
    <lineage>
        <taxon>Bacteria</taxon>
        <taxon>Pseudomonadati</taxon>
        <taxon>Pseudomonadota</taxon>
        <taxon>Alphaproteobacteria</taxon>
        <taxon>Rhodobacterales</taxon>
        <taxon>Roseobacteraceae</taxon>
        <taxon>Palleronia</taxon>
    </lineage>
</organism>
<dbReference type="Proteomes" id="UP000193870">
    <property type="component" value="Unassembled WGS sequence"/>
</dbReference>
<dbReference type="Pfam" id="PF01263">
    <property type="entry name" value="Aldose_epim"/>
    <property type="match status" value="1"/>
</dbReference>
<keyword evidence="5" id="KW-1185">Reference proteome</keyword>
<evidence type="ECO:0000256" key="2">
    <source>
        <dbReference type="ARBA" id="ARBA00023235"/>
    </source>
</evidence>
<dbReference type="InterPro" id="IPR014718">
    <property type="entry name" value="GH-type_carb-bd"/>
</dbReference>
<evidence type="ECO:0000313" key="4">
    <source>
        <dbReference type="EMBL" id="SLN18061.1"/>
    </source>
</evidence>
<name>A0A1Y5RI09_9RHOB</name>
<dbReference type="Gene3D" id="2.70.98.10">
    <property type="match status" value="1"/>
</dbReference>
<dbReference type="InterPro" id="IPR047215">
    <property type="entry name" value="Galactose_mutarotase-like"/>
</dbReference>